<dbReference type="AlphaFoldDB" id="A0A433Q244"/>
<proteinExistence type="predicted"/>
<reference evidence="1 2" key="1">
    <citation type="journal article" date="2018" name="New Phytol.">
        <title>Phylogenomics of Endogonaceae and evolution of mycorrhizas within Mucoromycota.</title>
        <authorList>
            <person name="Chang Y."/>
            <person name="Desiro A."/>
            <person name="Na H."/>
            <person name="Sandor L."/>
            <person name="Lipzen A."/>
            <person name="Clum A."/>
            <person name="Barry K."/>
            <person name="Grigoriev I.V."/>
            <person name="Martin F.M."/>
            <person name="Stajich J.E."/>
            <person name="Smith M.E."/>
            <person name="Bonito G."/>
            <person name="Spatafora J.W."/>
        </authorList>
    </citation>
    <scope>NUCLEOTIDE SEQUENCE [LARGE SCALE GENOMIC DNA]</scope>
    <source>
        <strain evidence="1 2">AD002</strain>
    </source>
</reference>
<name>A0A433Q244_9FUNG</name>
<evidence type="ECO:0000313" key="1">
    <source>
        <dbReference type="EMBL" id="RUS23802.1"/>
    </source>
</evidence>
<gene>
    <name evidence="1" type="ORF">BC938DRAFT_474601</name>
</gene>
<accession>A0A433Q244</accession>
<evidence type="ECO:0000313" key="2">
    <source>
        <dbReference type="Proteomes" id="UP000274822"/>
    </source>
</evidence>
<organism evidence="1 2">
    <name type="scientific">Jimgerdemannia flammicorona</name>
    <dbReference type="NCBI Taxonomy" id="994334"/>
    <lineage>
        <taxon>Eukaryota</taxon>
        <taxon>Fungi</taxon>
        <taxon>Fungi incertae sedis</taxon>
        <taxon>Mucoromycota</taxon>
        <taxon>Mucoromycotina</taxon>
        <taxon>Endogonomycetes</taxon>
        <taxon>Endogonales</taxon>
        <taxon>Endogonaceae</taxon>
        <taxon>Jimgerdemannia</taxon>
    </lineage>
</organism>
<comment type="caution">
    <text evidence="1">The sequence shown here is derived from an EMBL/GenBank/DDBJ whole genome shotgun (WGS) entry which is preliminary data.</text>
</comment>
<protein>
    <submittedName>
        <fullName evidence="1">Uncharacterized protein</fullName>
    </submittedName>
</protein>
<sequence length="64" mass="7588">MVCAWRRVFGGCRKDLEQADWVDPAAFYLDTLYPCPGYLDCETPHHRNRHPHHRWRPQHCGRGA</sequence>
<keyword evidence="2" id="KW-1185">Reference proteome</keyword>
<dbReference type="Proteomes" id="UP000274822">
    <property type="component" value="Unassembled WGS sequence"/>
</dbReference>
<dbReference type="EMBL" id="RBNJ01018513">
    <property type="protein sequence ID" value="RUS23802.1"/>
    <property type="molecule type" value="Genomic_DNA"/>
</dbReference>